<proteinExistence type="predicted"/>
<dbReference type="EMBL" id="CP007448">
    <property type="protein sequence ID" value="ATX62902.1"/>
    <property type="molecule type" value="Genomic_DNA"/>
</dbReference>
<gene>
    <name evidence="1" type="ORF">LC20_08080</name>
</gene>
<dbReference type="Proteomes" id="UP000230961">
    <property type="component" value="Chromosome"/>
</dbReference>
<protein>
    <recommendedName>
        <fullName evidence="3">Phage-like protein</fullName>
    </recommendedName>
</protein>
<evidence type="ECO:0008006" key="3">
    <source>
        <dbReference type="Google" id="ProtNLM"/>
    </source>
</evidence>
<reference evidence="1 2" key="1">
    <citation type="submission" date="2017-11" db="EMBL/GenBank/DDBJ databases">
        <title>The complete genome sequence and comparative genome analysis of Yersinia enterocolitica strain LC20.</title>
        <authorList>
            <person name="Shi G."/>
            <person name="Su M."/>
            <person name="Liang J."/>
            <person name="Gu W."/>
            <person name="Xiao Y."/>
            <person name="Zhang Z."/>
            <person name="Qiu H."/>
            <person name="Duan R."/>
            <person name="Zhang Z."/>
            <person name="Li Y."/>
            <person name="Zhang X."/>
            <person name="Ling Y."/>
            <person name="Song L."/>
            <person name="Chen M."/>
            <person name="Zhao Y."/>
            <person name="Wu J."/>
            <person name="Jing H."/>
            <person name="Xiao J."/>
            <person name="Wang X."/>
        </authorList>
    </citation>
    <scope>NUCLEOTIDE SEQUENCE [LARGE SCALE GENOMIC DNA]</scope>
    <source>
        <strain evidence="1 2">LC20</strain>
    </source>
</reference>
<evidence type="ECO:0000313" key="2">
    <source>
        <dbReference type="Proteomes" id="UP000230961"/>
    </source>
</evidence>
<evidence type="ECO:0000313" key="1">
    <source>
        <dbReference type="EMBL" id="ATX62902.1"/>
    </source>
</evidence>
<dbReference type="AlphaFoldDB" id="A0A7U5PGT4"/>
<organism evidence="1 2">
    <name type="scientific">Yersinia enterocolitica LC20</name>
    <dbReference type="NCBI Taxonomy" id="1443113"/>
    <lineage>
        <taxon>Bacteria</taxon>
        <taxon>Pseudomonadati</taxon>
        <taxon>Pseudomonadota</taxon>
        <taxon>Gammaproteobacteria</taxon>
        <taxon>Enterobacterales</taxon>
        <taxon>Yersiniaceae</taxon>
        <taxon>Yersinia</taxon>
    </lineage>
</organism>
<dbReference type="KEGG" id="yel:LC20_08080"/>
<accession>A0A7U5PGT4</accession>
<sequence length="60" mass="6686">MINIENLIQHLPTDGTVVLYCKDGEIMSVEPLRKDQFVTTILAVIETLEIAGYVITIPNV</sequence>
<name>A0A7U5PGT4_YEREN</name>